<dbReference type="Gene3D" id="3.40.1740.10">
    <property type="entry name" value="VC0467-like"/>
    <property type="match status" value="1"/>
</dbReference>
<feature type="compositionally biased region" description="Low complexity" evidence="1">
    <location>
        <begin position="87"/>
        <end position="101"/>
    </location>
</feature>
<evidence type="ECO:0000313" key="2">
    <source>
        <dbReference type="EMBL" id="KAG2452377.1"/>
    </source>
</evidence>
<comment type="caution">
    <text evidence="2">The sequence shown here is derived from an EMBL/GenBank/DDBJ whole genome shotgun (WGS) entry which is preliminary data.</text>
</comment>
<dbReference type="InterPro" id="IPR003774">
    <property type="entry name" value="AlgH-like"/>
</dbReference>
<gene>
    <name evidence="2" type="ORF">HYH02_002623</name>
</gene>
<evidence type="ECO:0008006" key="4">
    <source>
        <dbReference type="Google" id="ProtNLM"/>
    </source>
</evidence>
<reference evidence="2" key="1">
    <citation type="journal article" date="2020" name="bioRxiv">
        <title>Comparative genomics of Chlamydomonas.</title>
        <authorList>
            <person name="Craig R.J."/>
            <person name="Hasan A.R."/>
            <person name="Ness R.W."/>
            <person name="Keightley P.D."/>
        </authorList>
    </citation>
    <scope>NUCLEOTIDE SEQUENCE</scope>
    <source>
        <strain evidence="2">CCAP 11/173</strain>
    </source>
</reference>
<evidence type="ECO:0000256" key="1">
    <source>
        <dbReference type="SAM" id="MobiDB-lite"/>
    </source>
</evidence>
<proteinExistence type="predicted"/>
<feature type="region of interest" description="Disordered" evidence="1">
    <location>
        <begin position="1"/>
        <end position="21"/>
    </location>
</feature>
<name>A0A836BA59_9CHLO</name>
<dbReference type="EMBL" id="JAEHOD010000005">
    <property type="protein sequence ID" value="KAG2452377.1"/>
    <property type="molecule type" value="Genomic_DNA"/>
</dbReference>
<feature type="compositionally biased region" description="Low complexity" evidence="1">
    <location>
        <begin position="284"/>
        <end position="305"/>
    </location>
</feature>
<protein>
    <recommendedName>
        <fullName evidence="4">YqgE/AlgH family protein</fullName>
    </recommendedName>
</protein>
<sequence length="349" mass="36867">MESLRPLSGRTASTSRGCCPLRAPSSVARPVRVQVLKEDSNHEGLNAQASLSFPTTQKTGQDWRAFRAHLCAWESTARRAQAERRSQAQSLSAAARPTPQLQRPPYPPLVCGDSWAHPLPEPEQGCLLLARHDHMHFFTGAVILITSHDDAVGSVGYVLNKPSPLRVDELQVLGAASGFKDAFGPQRLHLGGPVHLDHVTLLHRFAGVGRAHKIAEGMYMGGLPDAIRLVGAGIARPSDFQLVLGMSGWAAGQLRDEIAAGYWHVISASPDLVLPTPSDPPAASPTSSMDGGSSQPQPQPVSESGEVLTSLAEVEGVPAKAAAAAASGGGRAVLSPMYRRIARLAVRGA</sequence>
<accession>A0A836BA59</accession>
<dbReference type="PANTHER" id="PTHR31984">
    <property type="entry name" value="TRANSPORTER, PUTATIVE (DUF179)-RELATED"/>
    <property type="match status" value="1"/>
</dbReference>
<keyword evidence="3" id="KW-1185">Reference proteome</keyword>
<dbReference type="Pfam" id="PF02622">
    <property type="entry name" value="DUF179"/>
    <property type="match status" value="1"/>
</dbReference>
<dbReference type="AlphaFoldDB" id="A0A836BA59"/>
<organism evidence="2 3">
    <name type="scientific">Chlamydomonas schloesseri</name>
    <dbReference type="NCBI Taxonomy" id="2026947"/>
    <lineage>
        <taxon>Eukaryota</taxon>
        <taxon>Viridiplantae</taxon>
        <taxon>Chlorophyta</taxon>
        <taxon>core chlorophytes</taxon>
        <taxon>Chlorophyceae</taxon>
        <taxon>CS clade</taxon>
        <taxon>Chlamydomonadales</taxon>
        <taxon>Chlamydomonadaceae</taxon>
        <taxon>Chlamydomonas</taxon>
    </lineage>
</organism>
<dbReference type="OrthoDB" id="272750at2759"/>
<dbReference type="SUPFAM" id="SSF143456">
    <property type="entry name" value="VC0467-like"/>
    <property type="match status" value="1"/>
</dbReference>
<feature type="region of interest" description="Disordered" evidence="1">
    <location>
        <begin position="82"/>
        <end position="106"/>
    </location>
</feature>
<dbReference type="Proteomes" id="UP000613740">
    <property type="component" value="Unassembled WGS sequence"/>
</dbReference>
<evidence type="ECO:0000313" key="3">
    <source>
        <dbReference type="Proteomes" id="UP000613740"/>
    </source>
</evidence>
<feature type="region of interest" description="Disordered" evidence="1">
    <location>
        <begin position="274"/>
        <end position="306"/>
    </location>
</feature>
<dbReference type="PANTHER" id="PTHR31984:SF17">
    <property type="entry name" value="TRANSCRIPTIONAL REGULATOR"/>
    <property type="match status" value="1"/>
</dbReference>